<evidence type="ECO:0000313" key="2">
    <source>
        <dbReference type="EMBL" id="SMC23281.1"/>
    </source>
</evidence>
<dbReference type="STRING" id="1121291.SAMN02745134_01857"/>
<protein>
    <recommendedName>
        <fullName evidence="4">DUF4129 domain-containing protein</fullName>
    </recommendedName>
</protein>
<feature type="transmembrane region" description="Helical" evidence="1">
    <location>
        <begin position="222"/>
        <end position="246"/>
    </location>
</feature>
<feature type="transmembrane region" description="Helical" evidence="1">
    <location>
        <begin position="136"/>
        <end position="155"/>
    </location>
</feature>
<keyword evidence="1" id="KW-0812">Transmembrane</keyword>
<feature type="transmembrane region" description="Helical" evidence="1">
    <location>
        <begin position="99"/>
        <end position="116"/>
    </location>
</feature>
<keyword evidence="3" id="KW-1185">Reference proteome</keyword>
<feature type="transmembrane region" description="Helical" evidence="1">
    <location>
        <begin position="12"/>
        <end position="38"/>
    </location>
</feature>
<evidence type="ECO:0000256" key="1">
    <source>
        <dbReference type="SAM" id="Phobius"/>
    </source>
</evidence>
<sequence>MVSIMNDKKYHIIGIKVLYALCVFSFGFIIWSIIANAFFKGSMLLLLVGILGILALIIVKCFKLKSVDYILFKDEVRNMILVLAVSIIFVYLADYKLKQELFKFYLIFIIFAVLLLRETRDFLSNIRNKKSMRNSIFITIFMLFLSLDAVFKEVIKVVSILLEFLNYLLDVIATCIISVVAVILGALFSHLKFSQSSVKKIINQGDGRVSSKTNAIKNPGNGFIYLDAILKVIVFIIIALVVYFSIKYFLRGNDKKILKNSEDEVIQVENIGDTRDNKSMIKFFRKRLSNNDKIRLTYLKFERLTSELGIFKFYHTATELTDIVKKKLCSEEEANNISKIYNKTKFSNVNSDQNDVKAIEVAYKNIKKNLR</sequence>
<dbReference type="AlphaFoldDB" id="A0A1W1XIE4"/>
<proteinExistence type="predicted"/>
<evidence type="ECO:0008006" key="4">
    <source>
        <dbReference type="Google" id="ProtNLM"/>
    </source>
</evidence>
<dbReference type="EMBL" id="FWXH01000005">
    <property type="protein sequence ID" value="SMC23281.1"/>
    <property type="molecule type" value="Genomic_DNA"/>
</dbReference>
<name>A0A1W1XIE4_9CLOT</name>
<reference evidence="2 3" key="1">
    <citation type="submission" date="2017-04" db="EMBL/GenBank/DDBJ databases">
        <authorList>
            <person name="Afonso C.L."/>
            <person name="Miller P.J."/>
            <person name="Scott M.A."/>
            <person name="Spackman E."/>
            <person name="Goraichik I."/>
            <person name="Dimitrov K.M."/>
            <person name="Suarez D.L."/>
            <person name="Swayne D.E."/>
        </authorList>
    </citation>
    <scope>NUCLEOTIDE SEQUENCE [LARGE SCALE GENOMIC DNA]</scope>
    <source>
        <strain evidence="2 3">DSM 12555</strain>
    </source>
</reference>
<evidence type="ECO:0000313" key="3">
    <source>
        <dbReference type="Proteomes" id="UP000192468"/>
    </source>
</evidence>
<keyword evidence="1" id="KW-1133">Transmembrane helix</keyword>
<gene>
    <name evidence="2" type="ORF">SAMN02745134_01857</name>
</gene>
<organism evidence="2 3">
    <name type="scientific">Clostridium acidisoli DSM 12555</name>
    <dbReference type="NCBI Taxonomy" id="1121291"/>
    <lineage>
        <taxon>Bacteria</taxon>
        <taxon>Bacillati</taxon>
        <taxon>Bacillota</taxon>
        <taxon>Clostridia</taxon>
        <taxon>Eubacteriales</taxon>
        <taxon>Clostridiaceae</taxon>
        <taxon>Clostridium</taxon>
    </lineage>
</organism>
<accession>A0A1W1XIE4</accession>
<keyword evidence="1" id="KW-0472">Membrane</keyword>
<dbReference type="Proteomes" id="UP000192468">
    <property type="component" value="Unassembled WGS sequence"/>
</dbReference>
<feature type="transmembrane region" description="Helical" evidence="1">
    <location>
        <begin position="44"/>
        <end position="64"/>
    </location>
</feature>
<feature type="transmembrane region" description="Helical" evidence="1">
    <location>
        <begin position="167"/>
        <end position="191"/>
    </location>
</feature>
<feature type="transmembrane region" description="Helical" evidence="1">
    <location>
        <begin position="76"/>
        <end position="93"/>
    </location>
</feature>